<reference evidence="2" key="1">
    <citation type="submission" date="2014-11" db="EMBL/GenBank/DDBJ databases">
        <authorList>
            <person name="Amaro Gonzalez C."/>
        </authorList>
    </citation>
    <scope>NUCLEOTIDE SEQUENCE</scope>
</reference>
<dbReference type="EMBL" id="GBXM01015353">
    <property type="protein sequence ID" value="JAH93224.1"/>
    <property type="molecule type" value="Transcribed_RNA"/>
</dbReference>
<name>A0A0E9WS33_ANGAN</name>
<accession>A0A0E9WS33</accession>
<protein>
    <submittedName>
        <fullName evidence="2">Uncharacterized protein</fullName>
    </submittedName>
</protein>
<organism evidence="2">
    <name type="scientific">Anguilla anguilla</name>
    <name type="common">European freshwater eel</name>
    <name type="synonym">Muraena anguilla</name>
    <dbReference type="NCBI Taxonomy" id="7936"/>
    <lineage>
        <taxon>Eukaryota</taxon>
        <taxon>Metazoa</taxon>
        <taxon>Chordata</taxon>
        <taxon>Craniata</taxon>
        <taxon>Vertebrata</taxon>
        <taxon>Euteleostomi</taxon>
        <taxon>Actinopterygii</taxon>
        <taxon>Neopterygii</taxon>
        <taxon>Teleostei</taxon>
        <taxon>Anguilliformes</taxon>
        <taxon>Anguillidae</taxon>
        <taxon>Anguilla</taxon>
    </lineage>
</organism>
<proteinExistence type="predicted"/>
<sequence>MMRGVGGSPGTTNKKQKQTNKKKSDVDPSPSQTIFSFRTNILFIPPSSSTGGRGGQNSGRQTVSFPLSITAPSLHYSPPFQLSPLSLFFPLLNGFSPGTLCVCVRVCVCGYGCVHVRACECVCVCVCVCACVSHEAGGLDVRCLTEPSVSEGPGKIRNP</sequence>
<evidence type="ECO:0000256" key="1">
    <source>
        <dbReference type="SAM" id="MobiDB-lite"/>
    </source>
</evidence>
<dbReference type="AlphaFoldDB" id="A0A0E9WS33"/>
<reference evidence="2" key="2">
    <citation type="journal article" date="2015" name="Fish Shellfish Immunol.">
        <title>Early steps in the European eel (Anguilla anguilla)-Vibrio vulnificus interaction in the gills: Role of the RtxA13 toxin.</title>
        <authorList>
            <person name="Callol A."/>
            <person name="Pajuelo D."/>
            <person name="Ebbesson L."/>
            <person name="Teles M."/>
            <person name="MacKenzie S."/>
            <person name="Amaro C."/>
        </authorList>
    </citation>
    <scope>NUCLEOTIDE SEQUENCE</scope>
</reference>
<feature type="region of interest" description="Disordered" evidence="1">
    <location>
        <begin position="1"/>
        <end position="32"/>
    </location>
</feature>
<evidence type="ECO:0000313" key="2">
    <source>
        <dbReference type="EMBL" id="JAH93224.1"/>
    </source>
</evidence>